<dbReference type="GO" id="GO:0032259">
    <property type="term" value="P:methylation"/>
    <property type="evidence" value="ECO:0007669"/>
    <property type="project" value="UniProtKB-KW"/>
</dbReference>
<comment type="similarity">
    <text evidence="3">Belongs to the methyltransferase superfamily. ETFBKMT family.</text>
</comment>
<dbReference type="EMBL" id="GEBQ01011782">
    <property type="protein sequence ID" value="JAT28195.1"/>
    <property type="molecule type" value="Transcribed_RNA"/>
</dbReference>
<gene>
    <name evidence="6" type="ORF">g.4518</name>
</gene>
<evidence type="ECO:0000256" key="5">
    <source>
        <dbReference type="ARBA" id="ARBA00042266"/>
    </source>
</evidence>
<accession>A0A1B6LX18</accession>
<organism evidence="6">
    <name type="scientific">Graphocephala atropunctata</name>
    <dbReference type="NCBI Taxonomy" id="36148"/>
    <lineage>
        <taxon>Eukaryota</taxon>
        <taxon>Metazoa</taxon>
        <taxon>Ecdysozoa</taxon>
        <taxon>Arthropoda</taxon>
        <taxon>Hexapoda</taxon>
        <taxon>Insecta</taxon>
        <taxon>Pterygota</taxon>
        <taxon>Neoptera</taxon>
        <taxon>Paraneoptera</taxon>
        <taxon>Hemiptera</taxon>
        <taxon>Auchenorrhyncha</taxon>
        <taxon>Membracoidea</taxon>
        <taxon>Cicadellidae</taxon>
        <taxon>Cicadellinae</taxon>
        <taxon>Cicadellini</taxon>
        <taxon>Graphocephala</taxon>
    </lineage>
</organism>
<dbReference type="InterPro" id="IPR050078">
    <property type="entry name" value="Ribosomal_L11_MeTrfase_PrmA"/>
</dbReference>
<evidence type="ECO:0000313" key="6">
    <source>
        <dbReference type="EMBL" id="JAT28195.1"/>
    </source>
</evidence>
<evidence type="ECO:0000256" key="4">
    <source>
        <dbReference type="ARBA" id="ARBA00041867"/>
    </source>
</evidence>
<evidence type="ECO:0000256" key="3">
    <source>
        <dbReference type="ARBA" id="ARBA00037932"/>
    </source>
</evidence>
<evidence type="ECO:0000256" key="1">
    <source>
        <dbReference type="ARBA" id="ARBA00022603"/>
    </source>
</evidence>
<dbReference type="Gene3D" id="3.40.50.150">
    <property type="entry name" value="Vaccinia Virus protein VP39"/>
    <property type="match status" value="1"/>
</dbReference>
<dbReference type="AlphaFoldDB" id="A0A1B6LX18"/>
<name>A0A1B6LX18_9HEMI</name>
<protein>
    <recommendedName>
        <fullName evidence="5">ETFB lysine methyltransferase</fullName>
    </recommendedName>
    <alternativeName>
        <fullName evidence="4">Protein N-lysine methyltransferase METTL20</fullName>
    </alternativeName>
</protein>
<dbReference type="GO" id="GO:0005759">
    <property type="term" value="C:mitochondrial matrix"/>
    <property type="evidence" value="ECO:0007669"/>
    <property type="project" value="TreeGrafter"/>
</dbReference>
<dbReference type="PANTHER" id="PTHR43648:SF1">
    <property type="entry name" value="ELECTRON TRANSFER FLAVOPROTEIN BETA SUBUNIT LYSINE METHYLTRANSFERASE"/>
    <property type="match status" value="1"/>
</dbReference>
<sequence length="243" mass="27341">MYKFVKMRKVDPVGFFNSTKKIIERMTEVTNKRSLTPELSLHLVTPNCPLWEASYEECPVPDPFWAFYWPGGQALTRYLIDNKSIIHNKKVLDLGSGCGSLAIAAAKLGIAEEVTANDIDPVAAVAIAMNASLNCCSPNNIKIVTDNLIEPDASVNRYKYDCILLGDMFYNEDFNSKLMKWLLQSLNSGTQIFIGDPGRYPKIFEDHKGILEQVAEYPIADESMKVNGSFENIINVWKIFCQN</sequence>
<dbReference type="InterPro" id="IPR029063">
    <property type="entry name" value="SAM-dependent_MTases_sf"/>
</dbReference>
<keyword evidence="1" id="KW-0489">Methyltransferase</keyword>
<dbReference type="GO" id="GO:0016279">
    <property type="term" value="F:protein-lysine N-methyltransferase activity"/>
    <property type="evidence" value="ECO:0007669"/>
    <property type="project" value="TreeGrafter"/>
</dbReference>
<dbReference type="Pfam" id="PF06325">
    <property type="entry name" value="PrmA"/>
    <property type="match status" value="1"/>
</dbReference>
<proteinExistence type="inferred from homology"/>
<dbReference type="CDD" id="cd02440">
    <property type="entry name" value="AdoMet_MTases"/>
    <property type="match status" value="1"/>
</dbReference>
<reference evidence="6" key="1">
    <citation type="submission" date="2015-11" db="EMBL/GenBank/DDBJ databases">
        <title>De novo transcriptome assembly of four potential Pierce s Disease insect vectors from Arizona vineyards.</title>
        <authorList>
            <person name="Tassone E.E."/>
        </authorList>
    </citation>
    <scope>NUCLEOTIDE SEQUENCE</scope>
</reference>
<dbReference type="SUPFAM" id="SSF53335">
    <property type="entry name" value="S-adenosyl-L-methionine-dependent methyltransferases"/>
    <property type="match status" value="1"/>
</dbReference>
<evidence type="ECO:0000256" key="2">
    <source>
        <dbReference type="ARBA" id="ARBA00022679"/>
    </source>
</evidence>
<keyword evidence="2" id="KW-0808">Transferase</keyword>
<dbReference type="PANTHER" id="PTHR43648">
    <property type="entry name" value="ELECTRON TRANSFER FLAVOPROTEIN BETA SUBUNIT LYSINE METHYLTRANSFERASE"/>
    <property type="match status" value="1"/>
</dbReference>